<dbReference type="Proteomes" id="UP000239757">
    <property type="component" value="Unassembled WGS sequence"/>
</dbReference>
<name>A0A2P5XD95_GOSBA</name>
<protein>
    <submittedName>
        <fullName evidence="1">Uncharacterized protein</fullName>
    </submittedName>
</protein>
<gene>
    <name evidence="1" type="ORF">GOBAR_AA19343</name>
</gene>
<reference evidence="1 2" key="1">
    <citation type="submission" date="2015-01" db="EMBL/GenBank/DDBJ databases">
        <title>Genome of allotetraploid Gossypium barbadense reveals genomic plasticity and fiber elongation in cotton evolution.</title>
        <authorList>
            <person name="Chen X."/>
            <person name="Liu X."/>
            <person name="Zhao B."/>
            <person name="Zheng H."/>
            <person name="Hu Y."/>
            <person name="Lu G."/>
            <person name="Yang C."/>
            <person name="Chen J."/>
            <person name="Shan C."/>
            <person name="Zhang L."/>
            <person name="Zhou Y."/>
            <person name="Wang L."/>
            <person name="Guo W."/>
            <person name="Bai Y."/>
            <person name="Ruan J."/>
            <person name="Shangguan X."/>
            <person name="Mao Y."/>
            <person name="Jiang J."/>
            <person name="Zhu Y."/>
            <person name="Lei J."/>
            <person name="Kang H."/>
            <person name="Chen S."/>
            <person name="He X."/>
            <person name="Wang R."/>
            <person name="Wang Y."/>
            <person name="Chen J."/>
            <person name="Wang L."/>
            <person name="Yu S."/>
            <person name="Wang B."/>
            <person name="Wei J."/>
            <person name="Song S."/>
            <person name="Lu X."/>
            <person name="Gao Z."/>
            <person name="Gu W."/>
            <person name="Deng X."/>
            <person name="Ma D."/>
            <person name="Wang S."/>
            <person name="Liang W."/>
            <person name="Fang L."/>
            <person name="Cai C."/>
            <person name="Zhu X."/>
            <person name="Zhou B."/>
            <person name="Zhang Y."/>
            <person name="Chen Z."/>
            <person name="Xu S."/>
            <person name="Zhu R."/>
            <person name="Wang S."/>
            <person name="Zhang T."/>
            <person name="Zhao G."/>
        </authorList>
    </citation>
    <scope>NUCLEOTIDE SEQUENCE [LARGE SCALE GENOMIC DNA]</scope>
    <source>
        <strain evidence="2">cv. Xinhai21</strain>
        <tissue evidence="1">Leaf</tissue>
    </source>
</reference>
<dbReference type="EMBL" id="KZ665131">
    <property type="protein sequence ID" value="PPS01317.1"/>
    <property type="molecule type" value="Genomic_DNA"/>
</dbReference>
<evidence type="ECO:0000313" key="1">
    <source>
        <dbReference type="EMBL" id="PPS01317.1"/>
    </source>
</evidence>
<sequence length="94" mass="11004">MSWDSGSTEIKDFTTLSMKALRMESVIQEKNKFRDRKISKREAFDAVTNVGFKRPKDIKCYYDAPMRESRLWVSTESEVGAKPLPWITLKDPRE</sequence>
<proteinExistence type="predicted"/>
<accession>A0A2P5XD95</accession>
<evidence type="ECO:0000313" key="2">
    <source>
        <dbReference type="Proteomes" id="UP000239757"/>
    </source>
</evidence>
<dbReference type="AlphaFoldDB" id="A0A2P5XD95"/>
<organism evidence="1 2">
    <name type="scientific">Gossypium barbadense</name>
    <name type="common">Sea Island cotton</name>
    <name type="synonym">Hibiscus barbadensis</name>
    <dbReference type="NCBI Taxonomy" id="3634"/>
    <lineage>
        <taxon>Eukaryota</taxon>
        <taxon>Viridiplantae</taxon>
        <taxon>Streptophyta</taxon>
        <taxon>Embryophyta</taxon>
        <taxon>Tracheophyta</taxon>
        <taxon>Spermatophyta</taxon>
        <taxon>Magnoliopsida</taxon>
        <taxon>eudicotyledons</taxon>
        <taxon>Gunneridae</taxon>
        <taxon>Pentapetalae</taxon>
        <taxon>rosids</taxon>
        <taxon>malvids</taxon>
        <taxon>Malvales</taxon>
        <taxon>Malvaceae</taxon>
        <taxon>Malvoideae</taxon>
        <taxon>Gossypium</taxon>
    </lineage>
</organism>